<keyword evidence="11" id="KW-0418">Kinase</keyword>
<reference evidence="12" key="1">
    <citation type="journal article" date="2019" name="Int. J. Syst. Evol. Microbiol.">
        <title>The Global Catalogue of Microorganisms (GCM) 10K type strain sequencing project: providing services to taxonomists for standard genome sequencing and annotation.</title>
        <authorList>
            <consortium name="The Broad Institute Genomics Platform"/>
            <consortium name="The Broad Institute Genome Sequencing Center for Infectious Disease"/>
            <person name="Wu L."/>
            <person name="Ma J."/>
        </authorList>
    </citation>
    <scope>NUCLEOTIDE SEQUENCE [LARGE SCALE GENOMIC DNA]</scope>
    <source>
        <strain evidence="12">NBRC 104970</strain>
    </source>
</reference>
<dbReference type="SUPFAM" id="SSF58104">
    <property type="entry name" value="Methyl-accepting chemotaxis protein (MCP) signaling domain"/>
    <property type="match status" value="1"/>
</dbReference>
<evidence type="ECO:0000256" key="1">
    <source>
        <dbReference type="ARBA" id="ARBA00004141"/>
    </source>
</evidence>
<dbReference type="InterPro" id="IPR003660">
    <property type="entry name" value="HAMP_dom"/>
</dbReference>
<dbReference type="Gene3D" id="1.10.287.950">
    <property type="entry name" value="Methyl-accepting chemotaxis protein"/>
    <property type="match status" value="1"/>
</dbReference>
<evidence type="ECO:0000256" key="4">
    <source>
        <dbReference type="ARBA" id="ARBA00023136"/>
    </source>
</evidence>
<keyword evidence="3 8" id="KW-1133">Transmembrane helix</keyword>
<evidence type="ECO:0000256" key="7">
    <source>
        <dbReference type="PROSITE-ProRule" id="PRU00284"/>
    </source>
</evidence>
<feature type="transmembrane region" description="Helical" evidence="8">
    <location>
        <begin position="184"/>
        <end position="206"/>
    </location>
</feature>
<dbReference type="RefSeq" id="WP_026263159.1">
    <property type="nucleotide sequence ID" value="NZ_BSOZ01000032.1"/>
</dbReference>
<proteinExistence type="inferred from homology"/>
<evidence type="ECO:0000256" key="2">
    <source>
        <dbReference type="ARBA" id="ARBA00022692"/>
    </source>
</evidence>
<evidence type="ECO:0000256" key="3">
    <source>
        <dbReference type="ARBA" id="ARBA00022989"/>
    </source>
</evidence>
<evidence type="ECO:0000256" key="6">
    <source>
        <dbReference type="ARBA" id="ARBA00029447"/>
    </source>
</evidence>
<sequence length="534" mass="57372">MKISQRLLLLIGIAILSLVVVGAVAFIKFSRMEHQVTRLGNEAVAGLETVYRINNAFKVQQLVLYQIGSSFDGDLRTKLIARLKDQEKELAKQVSEYETSIVDPADRELYQKLQPHLAAFDKSSAEVLQTAEDFGDVAAALTATRDTAIATEQALQALVNYKLNLANTYRAEVDAEQRSAMAQFATMLVVAVLLLAVIGTLLIRAIRRPLAEMQRTVTEIGSTLDFTRRAPVTSQDEIGQTVTAFNTLIDRMQDSLREMGHRIADVSASASQLSHTATGLTRTAHQASEASSNMAATVEEVTVSINHVADRSGEADELSRQSGQLAQDGGQVIESTVAKIDGIADTVRGAADEIVQLQNKSANVSAVVNVIKEIADQTNLLALNAAIEAARAGEQGRGFAVVADEVRKLAERTSSSTQEISATITSIQEGADMAVGRMQNAVAQVEEGVGEARAAGEAIRRIRGSAGDVVGRVADITEAIREQSVASNSIAQVVETIARMSEENSAAASDTSRAAEHLQQLAREMEQTISRYRV</sequence>
<dbReference type="PANTHER" id="PTHR32089">
    <property type="entry name" value="METHYL-ACCEPTING CHEMOTAXIS PROTEIN MCPB"/>
    <property type="match status" value="1"/>
</dbReference>
<dbReference type="CDD" id="cd06225">
    <property type="entry name" value="HAMP"/>
    <property type="match status" value="1"/>
</dbReference>
<protein>
    <submittedName>
        <fullName evidence="11">Histidine kinase</fullName>
    </submittedName>
</protein>
<dbReference type="PROSITE" id="PS50885">
    <property type="entry name" value="HAMP"/>
    <property type="match status" value="1"/>
</dbReference>
<dbReference type="PANTHER" id="PTHR32089:SF119">
    <property type="entry name" value="METHYL-ACCEPTING CHEMOTAXIS PROTEIN CTPL"/>
    <property type="match status" value="1"/>
</dbReference>
<keyword evidence="2 8" id="KW-0812">Transmembrane</keyword>
<keyword evidence="12" id="KW-1185">Reference proteome</keyword>
<keyword evidence="4 8" id="KW-0472">Membrane</keyword>
<dbReference type="GO" id="GO:0016301">
    <property type="term" value="F:kinase activity"/>
    <property type="evidence" value="ECO:0007669"/>
    <property type="project" value="UniProtKB-KW"/>
</dbReference>
<dbReference type="EMBL" id="BSOZ01000032">
    <property type="protein sequence ID" value="GLS05012.1"/>
    <property type="molecule type" value="Genomic_DNA"/>
</dbReference>
<accession>A0ABQ6BUI4</accession>
<keyword evidence="11" id="KW-0808">Transferase</keyword>
<dbReference type="PRINTS" id="PR00260">
    <property type="entry name" value="CHEMTRNSDUCR"/>
</dbReference>
<dbReference type="CDD" id="cd11386">
    <property type="entry name" value="MCP_signal"/>
    <property type="match status" value="1"/>
</dbReference>
<dbReference type="InterPro" id="IPR004089">
    <property type="entry name" value="MCPsignal_dom"/>
</dbReference>
<dbReference type="InterPro" id="IPR004090">
    <property type="entry name" value="Chemotax_Me-accpt_rcpt"/>
</dbReference>
<evidence type="ECO:0000256" key="5">
    <source>
        <dbReference type="ARBA" id="ARBA00023224"/>
    </source>
</evidence>
<comment type="similarity">
    <text evidence="6">Belongs to the methyl-accepting chemotaxis (MCP) protein family.</text>
</comment>
<keyword evidence="5 7" id="KW-0807">Transducer</keyword>
<feature type="domain" description="HAMP" evidence="10">
    <location>
        <begin position="204"/>
        <end position="257"/>
    </location>
</feature>
<evidence type="ECO:0000313" key="12">
    <source>
        <dbReference type="Proteomes" id="UP001156836"/>
    </source>
</evidence>
<evidence type="ECO:0000259" key="10">
    <source>
        <dbReference type="PROSITE" id="PS50885"/>
    </source>
</evidence>
<dbReference type="SMART" id="SM00304">
    <property type="entry name" value="HAMP"/>
    <property type="match status" value="1"/>
</dbReference>
<comment type="subcellular location">
    <subcellularLocation>
        <location evidence="1">Membrane</location>
        <topology evidence="1">Multi-pass membrane protein</topology>
    </subcellularLocation>
</comment>
<comment type="caution">
    <text evidence="11">The sequence shown here is derived from an EMBL/GenBank/DDBJ whole genome shotgun (WGS) entry which is preliminary data.</text>
</comment>
<gene>
    <name evidence="11" type="ORF">GCM10007860_21620</name>
</gene>
<dbReference type="SMART" id="SM00283">
    <property type="entry name" value="MA"/>
    <property type="match status" value="1"/>
</dbReference>
<evidence type="ECO:0000259" key="9">
    <source>
        <dbReference type="PROSITE" id="PS50111"/>
    </source>
</evidence>
<dbReference type="Pfam" id="PF12729">
    <property type="entry name" value="4HB_MCP_1"/>
    <property type="match status" value="1"/>
</dbReference>
<evidence type="ECO:0000256" key="8">
    <source>
        <dbReference type="SAM" id="Phobius"/>
    </source>
</evidence>
<dbReference type="Pfam" id="PF00672">
    <property type="entry name" value="HAMP"/>
    <property type="match status" value="1"/>
</dbReference>
<dbReference type="PROSITE" id="PS50111">
    <property type="entry name" value="CHEMOTAXIS_TRANSDUC_2"/>
    <property type="match status" value="1"/>
</dbReference>
<dbReference type="Pfam" id="PF00015">
    <property type="entry name" value="MCPsignal"/>
    <property type="match status" value="1"/>
</dbReference>
<evidence type="ECO:0000313" key="11">
    <source>
        <dbReference type="EMBL" id="GLS05012.1"/>
    </source>
</evidence>
<feature type="domain" description="Methyl-accepting transducer" evidence="9">
    <location>
        <begin position="262"/>
        <end position="498"/>
    </location>
</feature>
<dbReference type="Proteomes" id="UP001156836">
    <property type="component" value="Unassembled WGS sequence"/>
</dbReference>
<organism evidence="11 12">
    <name type="scientific">Chitiniphilus shinanonensis</name>
    <dbReference type="NCBI Taxonomy" id="553088"/>
    <lineage>
        <taxon>Bacteria</taxon>
        <taxon>Pseudomonadati</taxon>
        <taxon>Pseudomonadota</taxon>
        <taxon>Betaproteobacteria</taxon>
        <taxon>Neisseriales</taxon>
        <taxon>Chitinibacteraceae</taxon>
        <taxon>Chitiniphilus</taxon>
    </lineage>
</organism>
<dbReference type="InterPro" id="IPR024478">
    <property type="entry name" value="HlyB_4HB_MCP"/>
</dbReference>
<name>A0ABQ6BUI4_9NEIS</name>